<dbReference type="InterPro" id="IPR004547">
    <property type="entry name" value="Glucosamine6P_isomerase"/>
</dbReference>
<evidence type="ECO:0000313" key="2">
    <source>
        <dbReference type="EMBL" id="MDN3686402.1"/>
    </source>
</evidence>
<evidence type="ECO:0000313" key="3">
    <source>
        <dbReference type="Proteomes" id="UP001236663"/>
    </source>
</evidence>
<dbReference type="SUPFAM" id="SSF100950">
    <property type="entry name" value="NagB/RpiA/CoA transferase-like"/>
    <property type="match status" value="1"/>
</dbReference>
<dbReference type="Gene3D" id="3.40.50.1360">
    <property type="match status" value="1"/>
</dbReference>
<dbReference type="InterPro" id="IPR018321">
    <property type="entry name" value="Glucosamine6P_isomerase_CS"/>
</dbReference>
<dbReference type="PROSITE" id="PS01161">
    <property type="entry name" value="GLC_GALNAC_ISOMERASE"/>
    <property type="match status" value="1"/>
</dbReference>
<comment type="caution">
    <text evidence="2">The sequence shown here is derived from an EMBL/GenBank/DDBJ whole genome shotgun (WGS) entry which is preliminary data.</text>
</comment>
<dbReference type="PANTHER" id="PTHR11280">
    <property type="entry name" value="GLUCOSAMINE-6-PHOSPHATE ISOMERASE"/>
    <property type="match status" value="1"/>
</dbReference>
<reference evidence="3" key="1">
    <citation type="journal article" date="2019" name="Int. J. Syst. Evol. Microbiol.">
        <title>The Global Catalogue of Microorganisms (GCM) 10K type strain sequencing project: providing services to taxonomists for standard genome sequencing and annotation.</title>
        <authorList>
            <consortium name="The Broad Institute Genomics Platform"/>
            <consortium name="The Broad Institute Genome Sequencing Center for Infectious Disease"/>
            <person name="Wu L."/>
            <person name="Ma J."/>
        </authorList>
    </citation>
    <scope>NUCLEOTIDE SEQUENCE [LARGE SCALE GENOMIC DNA]</scope>
    <source>
        <strain evidence="3">CECT 7706</strain>
    </source>
</reference>
<dbReference type="CDD" id="cd01399">
    <property type="entry name" value="GlcN6P_deaminase"/>
    <property type="match status" value="1"/>
</dbReference>
<gene>
    <name evidence="2" type="ORF">QWZ15_01060</name>
</gene>
<dbReference type="InterPro" id="IPR006148">
    <property type="entry name" value="Glc/Gal-6P_isomerase"/>
</dbReference>
<feature type="domain" description="Glucosamine/galactosamine-6-phosphate isomerase" evidence="1">
    <location>
        <begin position="8"/>
        <end position="227"/>
    </location>
</feature>
<dbReference type="RefSeq" id="WP_163386884.1">
    <property type="nucleotide sequence ID" value="NZ_JAUFQS010000002.1"/>
</dbReference>
<dbReference type="InterPro" id="IPR037171">
    <property type="entry name" value="NagB/RpiA_transferase-like"/>
</dbReference>
<dbReference type="PANTHER" id="PTHR11280:SF6">
    <property type="entry name" value="GLUCOSAMINE-6-PHOSPHATE ISOMERASE NAGB"/>
    <property type="match status" value="1"/>
</dbReference>
<keyword evidence="3" id="KW-1185">Reference proteome</keyword>
<accession>A0ABT8C236</accession>
<dbReference type="EMBL" id="JAUFQS010000002">
    <property type="protein sequence ID" value="MDN3686402.1"/>
    <property type="molecule type" value="Genomic_DNA"/>
</dbReference>
<proteinExistence type="predicted"/>
<sequence>MNIYKRKTPADLGKAAGKEAADAIQSAIKHRGEANIILATGTSQFETIKSLLAHKEIDWKKVTMFHLDEYLGLDITHPASFRKYLKERFVDKVAPLKSFHFIDGEKDPIKETERLGKLIRENPIDVALVGIGENGHLAFNDPPADFETEDPYLVVDLDEACRKQQFNEGWFPDLNAVPTRAISMSIRQIMKSKKIICSVPDSRKAEAVKSSLENEPSPEFPASILQQHPDCSLYLDEASASLLDPSTAVND</sequence>
<dbReference type="Proteomes" id="UP001236663">
    <property type="component" value="Unassembled WGS sequence"/>
</dbReference>
<dbReference type="Pfam" id="PF01182">
    <property type="entry name" value="Glucosamine_iso"/>
    <property type="match status" value="1"/>
</dbReference>
<protein>
    <submittedName>
        <fullName evidence="2">Glucosamine-6-phosphate deaminase</fullName>
    </submittedName>
</protein>
<organism evidence="2 3">
    <name type="scientific">Cyclobacterium jeungdonense</name>
    <dbReference type="NCBI Taxonomy" id="708087"/>
    <lineage>
        <taxon>Bacteria</taxon>
        <taxon>Pseudomonadati</taxon>
        <taxon>Bacteroidota</taxon>
        <taxon>Cytophagia</taxon>
        <taxon>Cytophagales</taxon>
        <taxon>Cyclobacteriaceae</taxon>
        <taxon>Cyclobacterium</taxon>
    </lineage>
</organism>
<name>A0ABT8C236_9BACT</name>
<evidence type="ECO:0000259" key="1">
    <source>
        <dbReference type="Pfam" id="PF01182"/>
    </source>
</evidence>